<gene>
    <name evidence="2" type="ORF">Enr13x_34590</name>
</gene>
<dbReference type="Gene3D" id="2.60.40.10">
    <property type="entry name" value="Immunoglobulins"/>
    <property type="match status" value="2"/>
</dbReference>
<dbReference type="GO" id="GO:0006629">
    <property type="term" value="P:lipid metabolic process"/>
    <property type="evidence" value="ECO:0007669"/>
    <property type="project" value="InterPro"/>
</dbReference>
<dbReference type="Pfam" id="PF07705">
    <property type="entry name" value="CARDB"/>
    <property type="match status" value="1"/>
</dbReference>
<evidence type="ECO:0000313" key="2">
    <source>
        <dbReference type="EMBL" id="QDV43602.1"/>
    </source>
</evidence>
<dbReference type="GO" id="GO:0004553">
    <property type="term" value="F:hydrolase activity, hydrolyzing O-glycosyl compounds"/>
    <property type="evidence" value="ECO:0007669"/>
    <property type="project" value="InterPro"/>
</dbReference>
<evidence type="ECO:0000313" key="3">
    <source>
        <dbReference type="Proteomes" id="UP000319004"/>
    </source>
</evidence>
<dbReference type="RefSeq" id="WP_145387843.1">
    <property type="nucleotide sequence ID" value="NZ_CP037423.1"/>
</dbReference>
<dbReference type="SUPFAM" id="SSF63446">
    <property type="entry name" value="Type I dockerin domain"/>
    <property type="match status" value="1"/>
</dbReference>
<sequence length="1553" mass="169297">MDFRKSRQPGRLEKLEDRRLFCVSGVQSDVRFLTGAEGQSGLYSKTWNYSEFADTAIAVEASGATDAIFETSGSLNLNQANRSNAVLTEDDSYADFHASIKPFREIDRPEGEHWIIGSWMKVTENVKPENKPLCTSIDQHLVYRFIPGQEPEANWETIVIPPVAAGDQVRTAVKVGVPSRHPVQLMTNQHPTIEVSGGINQFWVQYDSFDASESASQVEDYRYEESATITVLAGDQSIGELTARATVVVADLIGTNFEVDQPDSIDWGSELTVKYEVKNQGIARTKASQAAILLSADASVQLDSDQPLAWVRVPALNPGESKSSEITITLPTNPPSGFESADGLHLGISLDSDQDVPEWDWEHNNENQAIGKDKVALSVDRPDLIARRITRYSDDAGGGIEIEYDVESAGPFEGEVPVSVFWASGRGWDDRVGHSLLDETIKLQPGQSIRVPADLLKNPHNDVWYMQLVVDPDKQISELNESNNLITLDPADAMYSHELLEYISREIIYRDESNGWTSLLDHQGQLLSQVPQQTRVVNVEGWKVDKVWSATDGFFAAAFTSRNLDPVLVFRGTEPSEPTDWLADAHFVGVGYGQYSRSRNTVLNWLAGRTGVAFAGHSLGGALAQWFAADATAQATIGDVITFNSPGISQTHAEKFLAEKAGDVVHHYVNGDVVTMAGEAFLEGNSIRYSFEDTAFRFDKWHSLPLLVDRVGTSPGEFSSHRTIGSSVRSGTAWLNSPYYFHTDTSYLLALTAANGLILSGKNAFGLENASFLLLRSTFEQERQKIGKFLQSIGLFDLPSDPNQIAVPFPKLDFKIAGNLDVKAEGLQVIYDGPSDSLTMQGNVELAGFYKDAKVIGDFSGDNFIRYTPKVDGPTDTDLNDGWEVAGRLSLVDFELSQKWILKEAFLKINTISNQVAAGGVMQIPSGIELSASVEVLNGKLNAIELKADKIDKPIGVSGAYLQSIGGELKHLAASDPNPTVFSGSVGATYGPAIAIPPLPNWLGGYEFEGSIVEIEAETIWDRNHASLAGEVDVMLGMATADAEAELNWSEGYLSAEGVFDILGIATGQMTIRGDSQLNLHATADVSVDLPPALAPFAYVENGQVRLQYLHDATHANDYISVWGNVRVPLFGDTYDWGIKVALDGSVSQIGFDEVDAEDSSRLRVVSPGESERVDHLSHEKVFDLPDTDGVAIFEIKWDESSSVGDYELLSPRGDRITSQAIVEHSDLSVVSSMGTDHSIVIAARNVDPGQWTLRSMGSGRPSLRSWVSLDAHDLHLGHVRQDDDFVVIEFDASDLAPDSRIAFYLSTSPDDASGTYLGESAPDQPAINQFQFSKQGFADGDYFLHAIVSSNHAVPAVQTSGRISISGYSDPISPWRNRLRYGDVNADGNVSPLDALIVINELGRHGPSINLDAHPYDPETPFYDVSGDRIVSTLDALHVINAIAIDVTGRNIVTSEQASPAKVSDILVANLAARRCLLNAVPKSKTEASNVDLAFRQLAAPTPVFRPSNVNLLINAIHPPAVQQASEPFLPEQVDFALETFEIQCSDLDPTH</sequence>
<dbReference type="SUPFAM" id="SSF53474">
    <property type="entry name" value="alpha/beta-Hydrolases"/>
    <property type="match status" value="1"/>
</dbReference>
<dbReference type="KEGG" id="snep:Enr13x_34590"/>
<dbReference type="Proteomes" id="UP000319004">
    <property type="component" value="Chromosome"/>
</dbReference>
<dbReference type="InterPro" id="IPR002105">
    <property type="entry name" value="Dockerin_1_rpt"/>
</dbReference>
<dbReference type="InterPro" id="IPR036439">
    <property type="entry name" value="Dockerin_dom_sf"/>
</dbReference>
<dbReference type="GO" id="GO:0000272">
    <property type="term" value="P:polysaccharide catabolic process"/>
    <property type="evidence" value="ECO:0007669"/>
    <property type="project" value="InterPro"/>
</dbReference>
<reference evidence="2 3" key="1">
    <citation type="submission" date="2019-03" db="EMBL/GenBank/DDBJ databases">
        <title>Deep-cultivation of Planctomycetes and their phenomic and genomic characterization uncovers novel biology.</title>
        <authorList>
            <person name="Wiegand S."/>
            <person name="Jogler M."/>
            <person name="Boedeker C."/>
            <person name="Pinto D."/>
            <person name="Vollmers J."/>
            <person name="Rivas-Marin E."/>
            <person name="Kohn T."/>
            <person name="Peeters S.H."/>
            <person name="Heuer A."/>
            <person name="Rast P."/>
            <person name="Oberbeckmann S."/>
            <person name="Bunk B."/>
            <person name="Jeske O."/>
            <person name="Meyerdierks A."/>
            <person name="Storesund J.E."/>
            <person name="Kallscheuer N."/>
            <person name="Luecker S."/>
            <person name="Lage O.M."/>
            <person name="Pohl T."/>
            <person name="Merkel B.J."/>
            <person name="Hornburger P."/>
            <person name="Mueller R.-W."/>
            <person name="Bruemmer F."/>
            <person name="Labrenz M."/>
            <person name="Spormann A.M."/>
            <person name="Op den Camp H."/>
            <person name="Overmann J."/>
            <person name="Amann R."/>
            <person name="Jetten M.S.M."/>
            <person name="Mascher T."/>
            <person name="Medema M.H."/>
            <person name="Devos D.P."/>
            <person name="Kaster A.-K."/>
            <person name="Ovreas L."/>
            <person name="Rohde M."/>
            <person name="Galperin M.Y."/>
            <person name="Jogler C."/>
        </authorList>
    </citation>
    <scope>NUCLEOTIDE SEQUENCE [LARGE SCALE GENOMIC DNA]</scope>
    <source>
        <strain evidence="2 3">Enr13</strain>
    </source>
</reference>
<proteinExistence type="predicted"/>
<dbReference type="InterPro" id="IPR013783">
    <property type="entry name" value="Ig-like_fold"/>
</dbReference>
<dbReference type="Pfam" id="PF00404">
    <property type="entry name" value="Dockerin_1"/>
    <property type="match status" value="1"/>
</dbReference>
<accession>A0A518HRX4</accession>
<evidence type="ECO:0000259" key="1">
    <source>
        <dbReference type="Pfam" id="PF07705"/>
    </source>
</evidence>
<keyword evidence="3" id="KW-1185">Reference proteome</keyword>
<dbReference type="EMBL" id="CP037423">
    <property type="protein sequence ID" value="QDV43602.1"/>
    <property type="molecule type" value="Genomic_DNA"/>
</dbReference>
<dbReference type="InterPro" id="IPR011635">
    <property type="entry name" value="CARDB"/>
</dbReference>
<dbReference type="InterPro" id="IPR029058">
    <property type="entry name" value="AB_hydrolase_fold"/>
</dbReference>
<dbReference type="Gene3D" id="1.10.1330.10">
    <property type="entry name" value="Dockerin domain"/>
    <property type="match status" value="1"/>
</dbReference>
<dbReference type="Gene3D" id="3.40.50.1820">
    <property type="entry name" value="alpha/beta hydrolase"/>
    <property type="match status" value="1"/>
</dbReference>
<organism evidence="2 3">
    <name type="scientific">Stieleria neptunia</name>
    <dbReference type="NCBI Taxonomy" id="2527979"/>
    <lineage>
        <taxon>Bacteria</taxon>
        <taxon>Pseudomonadati</taxon>
        <taxon>Planctomycetota</taxon>
        <taxon>Planctomycetia</taxon>
        <taxon>Pirellulales</taxon>
        <taxon>Pirellulaceae</taxon>
        <taxon>Stieleria</taxon>
    </lineage>
</organism>
<dbReference type="OrthoDB" id="8198236at2"/>
<protein>
    <recommendedName>
        <fullName evidence="1">CARDB domain-containing protein</fullName>
    </recommendedName>
</protein>
<name>A0A518HRX4_9BACT</name>
<dbReference type="Pfam" id="PF26363">
    <property type="entry name" value="Phospholipase-like"/>
    <property type="match status" value="1"/>
</dbReference>
<feature type="domain" description="CARDB" evidence="1">
    <location>
        <begin position="261"/>
        <end position="367"/>
    </location>
</feature>